<dbReference type="RefSeq" id="WP_011397691.1">
    <property type="nucleotide sequence ID" value="NC_007645.1"/>
</dbReference>
<proteinExistence type="predicted"/>
<evidence type="ECO:0000256" key="1">
    <source>
        <dbReference type="ARBA" id="ARBA00022737"/>
    </source>
</evidence>
<dbReference type="PANTHER" id="PTHR24180">
    <property type="entry name" value="CYCLIN-DEPENDENT KINASE INHIBITOR 2C-RELATED"/>
    <property type="match status" value="1"/>
</dbReference>
<dbReference type="Proteomes" id="UP000000238">
    <property type="component" value="Chromosome"/>
</dbReference>
<dbReference type="OrthoDB" id="5918649at2"/>
<dbReference type="Gene3D" id="1.25.40.20">
    <property type="entry name" value="Ankyrin repeat-containing domain"/>
    <property type="match status" value="2"/>
</dbReference>
<dbReference type="AlphaFoldDB" id="Q2SFF0"/>
<evidence type="ECO:0000256" key="2">
    <source>
        <dbReference type="ARBA" id="ARBA00023043"/>
    </source>
</evidence>
<keyword evidence="4" id="KW-1185">Reference proteome</keyword>
<dbReference type="InterPro" id="IPR051637">
    <property type="entry name" value="Ank_repeat_dom-contain_49"/>
</dbReference>
<name>Q2SFF0_HAHCH</name>
<dbReference type="EMBL" id="CP000155">
    <property type="protein sequence ID" value="ABC30624.1"/>
    <property type="molecule type" value="Genomic_DNA"/>
</dbReference>
<dbReference type="InterPro" id="IPR002110">
    <property type="entry name" value="Ankyrin_rpt"/>
</dbReference>
<dbReference type="InterPro" id="IPR036770">
    <property type="entry name" value="Ankyrin_rpt-contain_sf"/>
</dbReference>
<dbReference type="eggNOG" id="COG0666">
    <property type="taxonomic scope" value="Bacteria"/>
</dbReference>
<evidence type="ECO:0000313" key="4">
    <source>
        <dbReference type="Proteomes" id="UP000000238"/>
    </source>
</evidence>
<protein>
    <submittedName>
        <fullName evidence="3">FOG: Ankyrin repeat</fullName>
    </submittedName>
</protein>
<gene>
    <name evidence="3" type="ordered locus">HCH_03900</name>
</gene>
<dbReference type="PANTHER" id="PTHR24180:SF45">
    <property type="entry name" value="POLY [ADP-RIBOSE] POLYMERASE TANKYRASE"/>
    <property type="match status" value="1"/>
</dbReference>
<dbReference type="SMART" id="SM00248">
    <property type="entry name" value="ANK"/>
    <property type="match status" value="4"/>
</dbReference>
<keyword evidence="1" id="KW-0677">Repeat</keyword>
<sequence>MKNTVVKVFTATIISALSISACLAEIEKVNISKITRDNVNSFDSDGWAPLHRLMDSCKYLVHINRDEKEECEDNTNKLLELGANPNMPSKNKYKISPLAIAMVRSDHLVNLTKAMLNRDVDIHSKQYRNSTLLGLIVRYGEYEIFKTLLKKGLDVNSIAWKSGETEKSIIEYGIMNRVASVKVKADRGIFLIIKEALANGAKMSYEGKINRTLSHAILSNDSEIVDLLLSHNIDMTEYDYLHYSVRVNSDIKIVNILLSKSIELGLFSDKKRQLYLSTAIEVRNTSLAKLFSGEH</sequence>
<dbReference type="HOGENOM" id="CLU_942553_0_0_6"/>
<accession>Q2SFF0</accession>
<dbReference type="KEGG" id="hch:HCH_03900"/>
<dbReference type="PROSITE" id="PS51257">
    <property type="entry name" value="PROKAR_LIPOPROTEIN"/>
    <property type="match status" value="1"/>
</dbReference>
<dbReference type="SUPFAM" id="SSF48403">
    <property type="entry name" value="Ankyrin repeat"/>
    <property type="match status" value="1"/>
</dbReference>
<evidence type="ECO:0000313" key="3">
    <source>
        <dbReference type="EMBL" id="ABC30624.1"/>
    </source>
</evidence>
<keyword evidence="2" id="KW-0040">ANK repeat</keyword>
<organism evidence="3 4">
    <name type="scientific">Hahella chejuensis (strain KCTC 2396)</name>
    <dbReference type="NCBI Taxonomy" id="349521"/>
    <lineage>
        <taxon>Bacteria</taxon>
        <taxon>Pseudomonadati</taxon>
        <taxon>Pseudomonadota</taxon>
        <taxon>Gammaproteobacteria</taxon>
        <taxon>Oceanospirillales</taxon>
        <taxon>Hahellaceae</taxon>
        <taxon>Hahella</taxon>
    </lineage>
</organism>
<reference evidence="3 4" key="1">
    <citation type="journal article" date="2005" name="Nucleic Acids Res.">
        <title>Genomic blueprint of Hahella chejuensis, a marine microbe producing an algicidal agent.</title>
        <authorList>
            <person name="Jeong H."/>
            <person name="Yim J.H."/>
            <person name="Lee C."/>
            <person name="Choi S.-H."/>
            <person name="Park Y.K."/>
            <person name="Yoon S.H."/>
            <person name="Hur C.-G."/>
            <person name="Kang H.-Y."/>
            <person name="Kim D."/>
            <person name="Lee H.H."/>
            <person name="Park K.H."/>
            <person name="Park S.-H."/>
            <person name="Park H.-S."/>
            <person name="Lee H.K."/>
            <person name="Oh T.K."/>
            <person name="Kim J.F."/>
        </authorList>
    </citation>
    <scope>NUCLEOTIDE SEQUENCE [LARGE SCALE GENOMIC DNA]</scope>
    <source>
        <strain evidence="3 4">KCTC 2396</strain>
    </source>
</reference>